<evidence type="ECO:0000313" key="2">
    <source>
        <dbReference type="EMBL" id="PRY22747.1"/>
    </source>
</evidence>
<feature type="compositionally biased region" description="Polar residues" evidence="1">
    <location>
        <begin position="274"/>
        <end position="285"/>
    </location>
</feature>
<evidence type="ECO:0000313" key="3">
    <source>
        <dbReference type="Proteomes" id="UP000239209"/>
    </source>
</evidence>
<feature type="region of interest" description="Disordered" evidence="1">
    <location>
        <begin position="177"/>
        <end position="212"/>
    </location>
</feature>
<name>A0A2T0RNN8_9ACTN</name>
<sequence length="348" mass="37597">MTNEREIQLFAERLDRLYQSTSYSLGEVIKLNNLLVITNDDKKIKAINEAVAQWRKHNLQGRGDHGGIYVRGSDGGEWYAGQKRHFEESVLPPLEKALNVLKDKARAKNKGTSHSRLGGVLTNLGKIQQAEKELYGMRQRFHDRRASEAGSRAPTTTAPDQQQWDGLENVASRSLERPNVPTMQAVSPVSPTTGPSAFPQMPSPVSAGTSVPPGWRVYPATPATGRTPSGPPFSPSPVMADGYHGEPFEAYGGGAPNQQVPPPPPYTPYAQTPDLGQTTAIGSQTRRQEAWSYATPPPVLAAGANIRSSTASGADHRFPGNPPRGDQLPPGFSASMRGQHGQGQPRGR</sequence>
<dbReference type="RefSeq" id="WP_146164192.1">
    <property type="nucleotide sequence ID" value="NZ_PVZG01000016.1"/>
</dbReference>
<organism evidence="2 3">
    <name type="scientific">Pseudosporangium ferrugineum</name>
    <dbReference type="NCBI Taxonomy" id="439699"/>
    <lineage>
        <taxon>Bacteria</taxon>
        <taxon>Bacillati</taxon>
        <taxon>Actinomycetota</taxon>
        <taxon>Actinomycetes</taxon>
        <taxon>Micromonosporales</taxon>
        <taxon>Micromonosporaceae</taxon>
        <taxon>Pseudosporangium</taxon>
    </lineage>
</organism>
<comment type="caution">
    <text evidence="2">The sequence shown here is derived from an EMBL/GenBank/DDBJ whole genome shotgun (WGS) entry which is preliminary data.</text>
</comment>
<dbReference type="Proteomes" id="UP000239209">
    <property type="component" value="Unassembled WGS sequence"/>
</dbReference>
<feature type="compositionally biased region" description="Polar residues" evidence="1">
    <location>
        <begin position="153"/>
        <end position="164"/>
    </location>
</feature>
<feature type="region of interest" description="Disordered" evidence="1">
    <location>
        <begin position="144"/>
        <end position="165"/>
    </location>
</feature>
<protein>
    <submittedName>
        <fullName evidence="2">Uncharacterized protein</fullName>
    </submittedName>
</protein>
<keyword evidence="3" id="KW-1185">Reference proteome</keyword>
<gene>
    <name evidence="2" type="ORF">CLV70_1166</name>
</gene>
<feature type="compositionally biased region" description="Polar residues" evidence="1">
    <location>
        <begin position="181"/>
        <end position="195"/>
    </location>
</feature>
<dbReference type="AlphaFoldDB" id="A0A2T0RNN8"/>
<proteinExistence type="predicted"/>
<dbReference type="EMBL" id="PVZG01000016">
    <property type="protein sequence ID" value="PRY22747.1"/>
    <property type="molecule type" value="Genomic_DNA"/>
</dbReference>
<reference evidence="2 3" key="1">
    <citation type="submission" date="2018-03" db="EMBL/GenBank/DDBJ databases">
        <title>Genomic Encyclopedia of Archaeal and Bacterial Type Strains, Phase II (KMG-II): from individual species to whole genera.</title>
        <authorList>
            <person name="Goeker M."/>
        </authorList>
    </citation>
    <scope>NUCLEOTIDE SEQUENCE [LARGE SCALE GENOMIC DNA]</scope>
    <source>
        <strain evidence="2 3">DSM 45348</strain>
    </source>
</reference>
<feature type="region of interest" description="Disordered" evidence="1">
    <location>
        <begin position="243"/>
        <end position="348"/>
    </location>
</feature>
<evidence type="ECO:0000256" key="1">
    <source>
        <dbReference type="SAM" id="MobiDB-lite"/>
    </source>
</evidence>
<accession>A0A2T0RNN8</accession>